<evidence type="ECO:0000313" key="5">
    <source>
        <dbReference type="Proteomes" id="UP000199147"/>
    </source>
</evidence>
<dbReference type="SUPFAM" id="SSF46689">
    <property type="entry name" value="Homeodomain-like"/>
    <property type="match status" value="1"/>
</dbReference>
<feature type="DNA-binding region" description="H-T-H motif" evidence="2">
    <location>
        <begin position="41"/>
        <end position="60"/>
    </location>
</feature>
<name>A0A0H5RXB1_9MYCO</name>
<gene>
    <name evidence="4" type="ORF">BN2156_05467</name>
</gene>
<dbReference type="InterPro" id="IPR009057">
    <property type="entry name" value="Homeodomain-like_sf"/>
</dbReference>
<dbReference type="Gene3D" id="1.10.357.10">
    <property type="entry name" value="Tetracycline Repressor, domain 2"/>
    <property type="match status" value="1"/>
</dbReference>
<dbReference type="InterPro" id="IPR050624">
    <property type="entry name" value="HTH-type_Tx_Regulator"/>
</dbReference>
<evidence type="ECO:0000256" key="2">
    <source>
        <dbReference type="PROSITE-ProRule" id="PRU00335"/>
    </source>
</evidence>
<reference evidence="5" key="1">
    <citation type="submission" date="2015-07" db="EMBL/GenBank/DDBJ databases">
        <authorList>
            <person name="Urmite Genomes"/>
        </authorList>
    </citation>
    <scope>NUCLEOTIDE SEQUENCE [LARGE SCALE GENOMIC DNA]</scope>
    <source>
        <strain evidence="5">type strain: ATCC 49404</strain>
    </source>
</reference>
<evidence type="ECO:0000259" key="3">
    <source>
        <dbReference type="PROSITE" id="PS50977"/>
    </source>
</evidence>
<dbReference type="PANTHER" id="PTHR43479:SF11">
    <property type="entry name" value="ACREF_ENVCD OPERON REPRESSOR-RELATED"/>
    <property type="match status" value="1"/>
</dbReference>
<keyword evidence="1 2" id="KW-0238">DNA-binding</keyword>
<evidence type="ECO:0000256" key="1">
    <source>
        <dbReference type="ARBA" id="ARBA00023125"/>
    </source>
</evidence>
<sequence>METRTSKQRKLPQQERSREMVAKIIATAVRMLKKTDPDQITTNAVAERAGVSKGSIYQYFANKEELIHAAIEQLAAEQAPLIEDMLRSVTLEQPQDAMQASIDILIDFTIANRKLIRYVADRPDYARTLENASGLNATLLAMTTLHMAHYRDQYRHELSPRALAWLFFNMAVATTTRYIESDDPIQLDELRSGLKFASAGLLAAGRQ</sequence>
<proteinExistence type="predicted"/>
<evidence type="ECO:0000313" key="4">
    <source>
        <dbReference type="EMBL" id="CRZ18563.1"/>
    </source>
</evidence>
<dbReference type="GO" id="GO:0003677">
    <property type="term" value="F:DNA binding"/>
    <property type="evidence" value="ECO:0007669"/>
    <property type="project" value="UniProtKB-UniRule"/>
</dbReference>
<dbReference type="Proteomes" id="UP000199147">
    <property type="component" value="Unassembled WGS sequence"/>
</dbReference>
<dbReference type="STRING" id="146018.BN2156_05467"/>
<dbReference type="EMBL" id="CWKH01000003">
    <property type="protein sequence ID" value="CRZ18563.1"/>
    <property type="molecule type" value="Genomic_DNA"/>
</dbReference>
<accession>A0A0H5RXB1</accession>
<keyword evidence="5" id="KW-1185">Reference proteome</keyword>
<dbReference type="PANTHER" id="PTHR43479">
    <property type="entry name" value="ACREF/ENVCD OPERON REPRESSOR-RELATED"/>
    <property type="match status" value="1"/>
</dbReference>
<dbReference type="AlphaFoldDB" id="A0A0H5RXB1"/>
<dbReference type="InterPro" id="IPR001647">
    <property type="entry name" value="HTH_TetR"/>
</dbReference>
<dbReference type="PROSITE" id="PS50977">
    <property type="entry name" value="HTH_TETR_2"/>
    <property type="match status" value="1"/>
</dbReference>
<protein>
    <submittedName>
        <fullName evidence="4">TetR family transcriptional regulator</fullName>
    </submittedName>
</protein>
<dbReference type="Pfam" id="PF00440">
    <property type="entry name" value="TetR_N"/>
    <property type="match status" value="1"/>
</dbReference>
<organism evidence="4 5">
    <name type="scientific">Mycolicibacterium neworleansense</name>
    <dbReference type="NCBI Taxonomy" id="146018"/>
    <lineage>
        <taxon>Bacteria</taxon>
        <taxon>Bacillati</taxon>
        <taxon>Actinomycetota</taxon>
        <taxon>Actinomycetes</taxon>
        <taxon>Mycobacteriales</taxon>
        <taxon>Mycobacteriaceae</taxon>
        <taxon>Mycolicibacterium</taxon>
    </lineage>
</organism>
<feature type="domain" description="HTH tetR-type" evidence="3">
    <location>
        <begin position="18"/>
        <end position="78"/>
    </location>
</feature>